<comment type="caution">
    <text evidence="1">The sequence shown here is derived from an EMBL/GenBank/DDBJ whole genome shotgun (WGS) entry which is preliminary data.</text>
</comment>
<keyword evidence="2" id="KW-1185">Reference proteome</keyword>
<dbReference type="EMBL" id="JAWDGP010003090">
    <property type="protein sequence ID" value="KAK3777324.1"/>
    <property type="molecule type" value="Genomic_DNA"/>
</dbReference>
<organism evidence="1 2">
    <name type="scientific">Elysia crispata</name>
    <name type="common">lettuce slug</name>
    <dbReference type="NCBI Taxonomy" id="231223"/>
    <lineage>
        <taxon>Eukaryota</taxon>
        <taxon>Metazoa</taxon>
        <taxon>Spiralia</taxon>
        <taxon>Lophotrochozoa</taxon>
        <taxon>Mollusca</taxon>
        <taxon>Gastropoda</taxon>
        <taxon>Heterobranchia</taxon>
        <taxon>Euthyneura</taxon>
        <taxon>Panpulmonata</taxon>
        <taxon>Sacoglossa</taxon>
        <taxon>Placobranchoidea</taxon>
        <taxon>Plakobranchidae</taxon>
        <taxon>Elysia</taxon>
    </lineage>
</organism>
<sequence>MPSLLQTSSYPWMKTLYVKLVSKHLSIHEDTWQQVCLKYRLEQILGGKRKGVCIRNFFIFLELSARAKTVTGFLFLGGVKCRPQETFLSQCHVGLGKVKSTDTQHHSLFFLEIVIRPTNKMWVIWTPSCW</sequence>
<name>A0AAE0ZX65_9GAST</name>
<accession>A0AAE0ZX65</accession>
<dbReference type="AlphaFoldDB" id="A0AAE0ZX65"/>
<proteinExistence type="predicted"/>
<protein>
    <submittedName>
        <fullName evidence="1">Uncharacterized protein</fullName>
    </submittedName>
</protein>
<evidence type="ECO:0000313" key="1">
    <source>
        <dbReference type="EMBL" id="KAK3777324.1"/>
    </source>
</evidence>
<reference evidence="1" key="1">
    <citation type="journal article" date="2023" name="G3 (Bethesda)">
        <title>A reference genome for the long-term kleptoplast-retaining sea slug Elysia crispata morphotype clarki.</title>
        <authorList>
            <person name="Eastman K.E."/>
            <person name="Pendleton A.L."/>
            <person name="Shaikh M.A."/>
            <person name="Suttiyut T."/>
            <person name="Ogas R."/>
            <person name="Tomko P."/>
            <person name="Gavelis G."/>
            <person name="Widhalm J.R."/>
            <person name="Wisecaver J.H."/>
        </authorList>
    </citation>
    <scope>NUCLEOTIDE SEQUENCE</scope>
    <source>
        <strain evidence="1">ECLA1</strain>
    </source>
</reference>
<gene>
    <name evidence="1" type="ORF">RRG08_030294</name>
</gene>
<evidence type="ECO:0000313" key="2">
    <source>
        <dbReference type="Proteomes" id="UP001283361"/>
    </source>
</evidence>
<dbReference type="Proteomes" id="UP001283361">
    <property type="component" value="Unassembled WGS sequence"/>
</dbReference>